<name>A0A381P1Y7_9ZZZZ</name>
<evidence type="ECO:0000313" key="2">
    <source>
        <dbReference type="EMBL" id="SUZ60514.1"/>
    </source>
</evidence>
<dbReference type="GO" id="GO:0016779">
    <property type="term" value="F:nucleotidyltransferase activity"/>
    <property type="evidence" value="ECO:0007669"/>
    <property type="project" value="UniProtKB-ARBA"/>
</dbReference>
<dbReference type="Gene3D" id="3.90.550.10">
    <property type="entry name" value="Spore Coat Polysaccharide Biosynthesis Protein SpsA, Chain A"/>
    <property type="match status" value="1"/>
</dbReference>
<dbReference type="InterPro" id="IPR025877">
    <property type="entry name" value="MobA-like_NTP_Trfase"/>
</dbReference>
<organism evidence="2">
    <name type="scientific">marine metagenome</name>
    <dbReference type="NCBI Taxonomy" id="408172"/>
    <lineage>
        <taxon>unclassified sequences</taxon>
        <taxon>metagenomes</taxon>
        <taxon>ecological metagenomes</taxon>
    </lineage>
</organism>
<sequence length="392" mass="43675">MLFIICLGLVSRAHNCRSHIRDHCIPIDGITQGPGKLNKSGVPRDTGEQKTLPFYNPLIMALPAPFNKDLKVLVLAGANQVPSGDLDKVSRDPDGETPLEAKSFLRLRGRLVIEYVLDWILGAGLQRIWVLAPEQCLATIPKKYEFEPLLQSPGATLSNNLLQGKEQVPLEQAEPALVVFGDHPLTTPNALEDFLSFCAPRLHEADLFHGLALRRSYLEYSKYFHRTSMLMRETAGRATGLNLMIPDRLDGILAADHVYSVRKLERFGRFISLLGRTLYLLGRSAPGAMLDAARLYAAKEFEKLSRHPGSRGAVGKHGMHRLRRQVKLSQVEKYATKLFGAHNGVRLVPLAHGGTAIDVDFAEELDVLEKHWDDLKMIARRQDQASRVGRSS</sequence>
<accession>A0A381P1Y7</accession>
<dbReference type="Pfam" id="PF12804">
    <property type="entry name" value="NTP_transf_3"/>
    <property type="match status" value="1"/>
</dbReference>
<protein>
    <recommendedName>
        <fullName evidence="1">MobA-like NTP transferase domain-containing protein</fullName>
    </recommendedName>
</protein>
<dbReference type="SUPFAM" id="SSF53448">
    <property type="entry name" value="Nucleotide-diphospho-sugar transferases"/>
    <property type="match status" value="1"/>
</dbReference>
<reference evidence="2" key="1">
    <citation type="submission" date="2018-05" db="EMBL/GenBank/DDBJ databases">
        <authorList>
            <person name="Lanie J.A."/>
            <person name="Ng W.-L."/>
            <person name="Kazmierczak K.M."/>
            <person name="Andrzejewski T.M."/>
            <person name="Davidsen T.M."/>
            <person name="Wayne K.J."/>
            <person name="Tettelin H."/>
            <person name="Glass J.I."/>
            <person name="Rusch D."/>
            <person name="Podicherti R."/>
            <person name="Tsui H.-C.T."/>
            <person name="Winkler M.E."/>
        </authorList>
    </citation>
    <scope>NUCLEOTIDE SEQUENCE</scope>
</reference>
<dbReference type="AlphaFoldDB" id="A0A381P1Y7"/>
<dbReference type="InterPro" id="IPR029044">
    <property type="entry name" value="Nucleotide-diphossugar_trans"/>
</dbReference>
<feature type="domain" description="MobA-like NTP transferase" evidence="1">
    <location>
        <begin position="101"/>
        <end position="198"/>
    </location>
</feature>
<proteinExistence type="predicted"/>
<gene>
    <name evidence="2" type="ORF">METZ01_LOCUS13368</name>
</gene>
<dbReference type="EMBL" id="UINC01000748">
    <property type="protein sequence ID" value="SUZ60514.1"/>
    <property type="molecule type" value="Genomic_DNA"/>
</dbReference>
<evidence type="ECO:0000259" key="1">
    <source>
        <dbReference type="Pfam" id="PF12804"/>
    </source>
</evidence>